<dbReference type="EMBL" id="QGDH01000020">
    <property type="protein sequence ID" value="RAR14603.1"/>
    <property type="molecule type" value="Genomic_DNA"/>
</dbReference>
<keyword evidence="4" id="KW-1185">Reference proteome</keyword>
<name>A0A364NBR3_STELY</name>
<comment type="caution">
    <text evidence="3">The sequence shown here is derived from an EMBL/GenBank/DDBJ whole genome shotgun (WGS) entry which is preliminary data.</text>
</comment>
<dbReference type="STRING" id="183478.A0A364NBR3"/>
<dbReference type="Pfam" id="PF20233">
    <property type="entry name" value="DUF6590"/>
    <property type="match status" value="1"/>
</dbReference>
<evidence type="ECO:0000313" key="4">
    <source>
        <dbReference type="Proteomes" id="UP000249619"/>
    </source>
</evidence>
<feature type="region of interest" description="Disordered" evidence="1">
    <location>
        <begin position="40"/>
        <end position="84"/>
    </location>
</feature>
<dbReference type="InterPro" id="IPR046497">
    <property type="entry name" value="DUF6590"/>
</dbReference>
<feature type="compositionally biased region" description="Polar residues" evidence="1">
    <location>
        <begin position="54"/>
        <end position="65"/>
    </location>
</feature>
<evidence type="ECO:0000313" key="3">
    <source>
        <dbReference type="EMBL" id="RAR14603.1"/>
    </source>
</evidence>
<evidence type="ECO:0000256" key="1">
    <source>
        <dbReference type="SAM" id="MobiDB-lite"/>
    </source>
</evidence>
<dbReference type="Proteomes" id="UP000249619">
    <property type="component" value="Unassembled WGS sequence"/>
</dbReference>
<gene>
    <name evidence="3" type="ORF">DDE83_002002</name>
</gene>
<organism evidence="3 4">
    <name type="scientific">Stemphylium lycopersici</name>
    <name type="common">Tomato gray leaf spot disease fungus</name>
    <name type="synonym">Thyrospora lycopersici</name>
    <dbReference type="NCBI Taxonomy" id="183478"/>
    <lineage>
        <taxon>Eukaryota</taxon>
        <taxon>Fungi</taxon>
        <taxon>Dikarya</taxon>
        <taxon>Ascomycota</taxon>
        <taxon>Pezizomycotina</taxon>
        <taxon>Dothideomycetes</taxon>
        <taxon>Pleosporomycetidae</taxon>
        <taxon>Pleosporales</taxon>
        <taxon>Pleosporineae</taxon>
        <taxon>Pleosporaceae</taxon>
        <taxon>Stemphylium</taxon>
    </lineage>
</organism>
<accession>A0A364NBR3</accession>
<dbReference type="PANTHER" id="PTHR35391:SF5">
    <property type="entry name" value="DUF6590 DOMAIN-CONTAINING PROTEIN"/>
    <property type="match status" value="1"/>
</dbReference>
<dbReference type="AlphaFoldDB" id="A0A364NBR3"/>
<evidence type="ECO:0000259" key="2">
    <source>
        <dbReference type="Pfam" id="PF20233"/>
    </source>
</evidence>
<proteinExistence type="predicted"/>
<dbReference type="OrthoDB" id="3559580at2759"/>
<dbReference type="PANTHER" id="PTHR35391">
    <property type="entry name" value="C2H2-TYPE DOMAIN-CONTAINING PROTEIN-RELATED"/>
    <property type="match status" value="1"/>
</dbReference>
<sequence>MSTLSWVWSHAHQDHYYVTWENGAPVYHWYKEIQAAAAEPSHQPQDTLARRDSGTQPSQASQAVSSEMPVPAPNDARDLPGFISGTPQSGWYDLDRSYRMRTGQELYDFFKVGRIFAMLYSEAAGETANPRLDEYAYTEVRYGGMVHTNIRRFVVVDVRQGFVYAYAIGTYGGRGANRNNWTTAQHTIVYFTGTDPASCYLPGEFDNGMTKDPIEVLPAQPSFTLHRASRIRFGKLYPIEMNVKVKDIGRVHPGQLSTLRRYRDEER</sequence>
<reference evidence="4" key="1">
    <citation type="submission" date="2018-05" db="EMBL/GenBank/DDBJ databases">
        <title>Draft genome sequence of Stemphylium lycopersici strain CIDEFI 213.</title>
        <authorList>
            <person name="Medina R."/>
            <person name="Franco M.E.E."/>
            <person name="Lucentini C.G."/>
            <person name="Saparrat M.C.N."/>
            <person name="Balatti P.A."/>
        </authorList>
    </citation>
    <scope>NUCLEOTIDE SEQUENCE [LARGE SCALE GENOMIC DNA]</scope>
    <source>
        <strain evidence="4">CIDEFI 213</strain>
    </source>
</reference>
<feature type="domain" description="DUF6590" evidence="2">
    <location>
        <begin position="108"/>
        <end position="260"/>
    </location>
</feature>
<protein>
    <submittedName>
        <fullName evidence="3">Heterokaryon incompatibility</fullName>
    </submittedName>
</protein>